<comment type="subcellular location">
    <subcellularLocation>
        <location evidence="1">Membrane</location>
        <topology evidence="1">Multi-pass membrane protein</topology>
    </subcellularLocation>
</comment>
<feature type="transmembrane region" description="Helical" evidence="7">
    <location>
        <begin position="100"/>
        <end position="122"/>
    </location>
</feature>
<reference evidence="9" key="1">
    <citation type="journal article" date="2023" name="Commun. Biol.">
        <title>Genome analysis of Parmales, the sister group of diatoms, reveals the evolutionary specialization of diatoms from phago-mixotrophs to photoautotrophs.</title>
        <authorList>
            <person name="Ban H."/>
            <person name="Sato S."/>
            <person name="Yoshikawa S."/>
            <person name="Yamada K."/>
            <person name="Nakamura Y."/>
            <person name="Ichinomiya M."/>
            <person name="Sato N."/>
            <person name="Blanc-Mathieu R."/>
            <person name="Endo H."/>
            <person name="Kuwata A."/>
            <person name="Ogata H."/>
        </authorList>
    </citation>
    <scope>NUCLEOTIDE SEQUENCE [LARGE SCALE GENOMIC DNA]</scope>
    <source>
        <strain evidence="9">NIES 3700</strain>
    </source>
</reference>
<keyword evidence="9" id="KW-1185">Reference proteome</keyword>
<comment type="caution">
    <text evidence="8">The sequence shown here is derived from an EMBL/GenBank/DDBJ whole genome shotgun (WGS) entry which is preliminary data.</text>
</comment>
<evidence type="ECO:0000256" key="1">
    <source>
        <dbReference type="ARBA" id="ARBA00004141"/>
    </source>
</evidence>
<protein>
    <submittedName>
        <fullName evidence="8">Uncharacterized protein</fullName>
    </submittedName>
</protein>
<evidence type="ECO:0000256" key="2">
    <source>
        <dbReference type="ARBA" id="ARBA00009583"/>
    </source>
</evidence>
<dbReference type="GO" id="GO:0016020">
    <property type="term" value="C:membrane"/>
    <property type="evidence" value="ECO:0007669"/>
    <property type="project" value="UniProtKB-SubCell"/>
</dbReference>
<dbReference type="OrthoDB" id="188282at2759"/>
<evidence type="ECO:0000313" key="9">
    <source>
        <dbReference type="Proteomes" id="UP001165122"/>
    </source>
</evidence>
<feature type="region of interest" description="Disordered" evidence="6">
    <location>
        <begin position="1"/>
        <end position="22"/>
    </location>
</feature>
<feature type="transmembrane region" description="Helical" evidence="7">
    <location>
        <begin position="339"/>
        <end position="358"/>
    </location>
</feature>
<dbReference type="Pfam" id="PF14857">
    <property type="entry name" value="TMEM151"/>
    <property type="match status" value="1"/>
</dbReference>
<keyword evidence="3 7" id="KW-0812">Transmembrane</keyword>
<evidence type="ECO:0000256" key="4">
    <source>
        <dbReference type="ARBA" id="ARBA00022989"/>
    </source>
</evidence>
<evidence type="ECO:0000256" key="6">
    <source>
        <dbReference type="SAM" id="MobiDB-lite"/>
    </source>
</evidence>
<keyword evidence="5 7" id="KW-0472">Membrane</keyword>
<dbReference type="InterPro" id="IPR026767">
    <property type="entry name" value="Tmem151"/>
</dbReference>
<sequence>MFVRRPAAGSSFQPPIHGGNASNQHTTFGLTTWSSERSIGQPYSESFHPTHTASDRFRGPTSSTTPPVAVGVTGSISASLRSVRNVIVSAKADGCCFKDLFYVSCWHIGMVICGLVSLVSGLQPCRFCEDDGWNDPCEEPIPNNWDSTCTDYSGENPIFGASVFFFVFYGFILLGCWNSNTAKYLSNIRDSNDLDAYIDRVQNNKMSVSASVECYHYESRTSGSGKNRKTRRVKVTSHRESRDWNYNGCVDYSSNGVNTEGFLVVRVESRVAQEFGDSASSASFEALCGSIVSDNENRDRHISLSKHFDLPDIQELQLLRKDPDQLSEEDKKNLAWCSFARLMMLSFIPFASIFYLTWFRKLSGGAVLLFKKKLFLSAQATPPPQVAAVSLAIPLATAIVDSNDYWSNLHANNDAVSAQAFNLENGVDIELALQQHQ</sequence>
<dbReference type="AlphaFoldDB" id="A0A9W6ZCW3"/>
<evidence type="ECO:0000256" key="7">
    <source>
        <dbReference type="SAM" id="Phobius"/>
    </source>
</evidence>
<dbReference type="EMBL" id="BRXW01000392">
    <property type="protein sequence ID" value="GMH49886.1"/>
    <property type="molecule type" value="Genomic_DNA"/>
</dbReference>
<feature type="transmembrane region" description="Helical" evidence="7">
    <location>
        <begin position="158"/>
        <end position="177"/>
    </location>
</feature>
<name>A0A9W6ZCW3_9STRA</name>
<dbReference type="Proteomes" id="UP001165122">
    <property type="component" value="Unassembled WGS sequence"/>
</dbReference>
<evidence type="ECO:0000313" key="8">
    <source>
        <dbReference type="EMBL" id="GMH49886.1"/>
    </source>
</evidence>
<organism evidence="8 9">
    <name type="scientific">Triparma laevis f. longispina</name>
    <dbReference type="NCBI Taxonomy" id="1714387"/>
    <lineage>
        <taxon>Eukaryota</taxon>
        <taxon>Sar</taxon>
        <taxon>Stramenopiles</taxon>
        <taxon>Ochrophyta</taxon>
        <taxon>Bolidophyceae</taxon>
        <taxon>Parmales</taxon>
        <taxon>Triparmaceae</taxon>
        <taxon>Triparma</taxon>
    </lineage>
</organism>
<evidence type="ECO:0000256" key="5">
    <source>
        <dbReference type="ARBA" id="ARBA00023136"/>
    </source>
</evidence>
<evidence type="ECO:0000256" key="3">
    <source>
        <dbReference type="ARBA" id="ARBA00022692"/>
    </source>
</evidence>
<keyword evidence="4 7" id="KW-1133">Transmembrane helix</keyword>
<comment type="similarity">
    <text evidence="2">Belongs to the TMEM151 family.</text>
</comment>
<proteinExistence type="inferred from homology"/>
<dbReference type="PANTHER" id="PTHR31893">
    <property type="entry name" value="TRANSMEMBRANE PROTEIN 151 HOMOLOG"/>
    <property type="match status" value="1"/>
</dbReference>
<dbReference type="PANTHER" id="PTHR31893:SF5">
    <property type="entry name" value="TRANSMEMBRANE PROTEIN 151 HOMOLOG"/>
    <property type="match status" value="1"/>
</dbReference>
<gene>
    <name evidence="8" type="ORF">TrLO_g5037</name>
</gene>
<accession>A0A9W6ZCW3</accession>